<keyword evidence="1" id="KW-0812">Transmembrane</keyword>
<keyword evidence="1" id="KW-1133">Transmembrane helix</keyword>
<accession>A0ABN2GZR0</accession>
<keyword evidence="1" id="KW-0472">Membrane</keyword>
<dbReference type="Proteomes" id="UP001500596">
    <property type="component" value="Unassembled WGS sequence"/>
</dbReference>
<proteinExistence type="predicted"/>
<evidence type="ECO:0000313" key="3">
    <source>
        <dbReference type="Proteomes" id="UP001500596"/>
    </source>
</evidence>
<evidence type="ECO:0000256" key="1">
    <source>
        <dbReference type="SAM" id="Phobius"/>
    </source>
</evidence>
<dbReference type="EMBL" id="BAAAPK010000001">
    <property type="protein sequence ID" value="GAA1679534.1"/>
    <property type="molecule type" value="Genomic_DNA"/>
</dbReference>
<keyword evidence="3" id="KW-1185">Reference proteome</keyword>
<feature type="transmembrane region" description="Helical" evidence="1">
    <location>
        <begin position="16"/>
        <end position="38"/>
    </location>
</feature>
<organism evidence="2 3">
    <name type="scientific">Microbacterium lacus</name>
    <dbReference type="NCBI Taxonomy" id="415217"/>
    <lineage>
        <taxon>Bacteria</taxon>
        <taxon>Bacillati</taxon>
        <taxon>Actinomycetota</taxon>
        <taxon>Actinomycetes</taxon>
        <taxon>Micrococcales</taxon>
        <taxon>Microbacteriaceae</taxon>
        <taxon>Microbacterium</taxon>
    </lineage>
</organism>
<gene>
    <name evidence="2" type="ORF">GCM10009807_24240</name>
</gene>
<dbReference type="RefSeq" id="WP_344054914.1">
    <property type="nucleotide sequence ID" value="NZ_BAAAPK010000001.1"/>
</dbReference>
<evidence type="ECO:0000313" key="2">
    <source>
        <dbReference type="EMBL" id="GAA1679534.1"/>
    </source>
</evidence>
<sequence length="192" mass="21445">MLVAAAGSSNSSGDPLATGLAIAALLVSLLAVIVPAATGRQQRLRDDRAKRSEMYLELMELVERYGLWVVDRTYDLLETSHEDFVTEMPHRRTEQPGRTVRVRARAIVSAYASVKVSDAFTEWQSSLESFEAKLDEFAFVAHEEGEQAVPVEEAEPHRDAEVAARKRLADAVNAQLVQERRWRRSRAAQPKA</sequence>
<reference evidence="2 3" key="1">
    <citation type="journal article" date="2019" name="Int. J. Syst. Evol. Microbiol.">
        <title>The Global Catalogue of Microorganisms (GCM) 10K type strain sequencing project: providing services to taxonomists for standard genome sequencing and annotation.</title>
        <authorList>
            <consortium name="The Broad Institute Genomics Platform"/>
            <consortium name="The Broad Institute Genome Sequencing Center for Infectious Disease"/>
            <person name="Wu L."/>
            <person name="Ma J."/>
        </authorList>
    </citation>
    <scope>NUCLEOTIDE SEQUENCE [LARGE SCALE GENOMIC DNA]</scope>
    <source>
        <strain evidence="2 3">JCM 15575</strain>
    </source>
</reference>
<protein>
    <submittedName>
        <fullName evidence="2">Uncharacterized protein</fullName>
    </submittedName>
</protein>
<comment type="caution">
    <text evidence="2">The sequence shown here is derived from an EMBL/GenBank/DDBJ whole genome shotgun (WGS) entry which is preliminary data.</text>
</comment>
<name>A0ABN2GZR0_9MICO</name>